<evidence type="ECO:0000256" key="8">
    <source>
        <dbReference type="SAM" id="Phobius"/>
    </source>
</evidence>
<sequence>MYCFKLVVFCATITYCSSFTITPTKYPPISPSVKSLIATVPTVLSQWKNDFINDKVYEIISFVGKVGVLIYSCLSITLLCDSYFVPSLEFIGEYLHLSPDITGALFTPLGTAGPEVFSSIVGAIIGSADNKVEIVEASMLVLLFVLIVVFLYYNAQLMDKLKAALKKSSVEHKNCDCPEEECNGNCSQAIAYNEKTPLLSPPNGLQRPLSIQYAPGYKEMSYEILNTSLETTSDMSVKLDEESKGSCCGFLYSVVMSPVRFLMYLTICKPTQKLFAVTFVLSIGWLALLSYFTVTNVEFISDYFSMSDTVAGMTLLAVGNAMPDLVTSVIFVKKRGLADMAICGAIASNRFAILIGLGFPWALKCLTNWAVNKSYFWNYIPLNSSSLPYTSLARGLTSSITVISPNE</sequence>
<dbReference type="OrthoDB" id="2127281at2759"/>
<feature type="transmembrane region" description="Helical" evidence="8">
    <location>
        <begin position="312"/>
        <end position="332"/>
    </location>
</feature>
<dbReference type="InterPro" id="IPR004481">
    <property type="entry name" value="K/Na/Ca-exchanger"/>
</dbReference>
<evidence type="ECO:0000259" key="10">
    <source>
        <dbReference type="Pfam" id="PF01699"/>
    </source>
</evidence>
<feature type="transmembrane region" description="Helical" evidence="8">
    <location>
        <begin position="59"/>
        <end position="85"/>
    </location>
</feature>
<feature type="domain" description="Sodium/calcium exchanger membrane region" evidence="10">
    <location>
        <begin position="276"/>
        <end position="380"/>
    </location>
</feature>
<evidence type="ECO:0000256" key="7">
    <source>
        <dbReference type="ARBA" id="ARBA00023136"/>
    </source>
</evidence>
<evidence type="ECO:0000256" key="6">
    <source>
        <dbReference type="ARBA" id="ARBA00022989"/>
    </source>
</evidence>
<reference evidence="11" key="1">
    <citation type="submission" date="2020-11" db="EMBL/GenBank/DDBJ databases">
        <authorList>
            <person name="Tran Van P."/>
        </authorList>
    </citation>
    <scope>NUCLEOTIDE SEQUENCE</scope>
</reference>
<keyword evidence="12" id="KW-1185">Reference proteome</keyword>
<keyword evidence="9" id="KW-0732">Signal</keyword>
<keyword evidence="4" id="KW-0406">Ion transport</keyword>
<comment type="similarity">
    <text evidence="2">Belongs to the Ca(2+):cation antiporter (CaCA) (TC 2.A.19) family. SLC24A subfamily.</text>
</comment>
<evidence type="ECO:0000313" key="12">
    <source>
        <dbReference type="Proteomes" id="UP000728032"/>
    </source>
</evidence>
<dbReference type="PANTHER" id="PTHR10846">
    <property type="entry name" value="SODIUM/POTASSIUM/CALCIUM EXCHANGER"/>
    <property type="match status" value="1"/>
</dbReference>
<keyword evidence="7 8" id="KW-0472">Membrane</keyword>
<keyword evidence="5 8" id="KW-0812">Transmembrane</keyword>
<evidence type="ECO:0000313" key="11">
    <source>
        <dbReference type="EMBL" id="CAD7648950.1"/>
    </source>
</evidence>
<evidence type="ECO:0000256" key="5">
    <source>
        <dbReference type="ARBA" id="ARBA00022692"/>
    </source>
</evidence>
<dbReference type="GO" id="GO:0008273">
    <property type="term" value="F:calcium, potassium:sodium antiporter activity"/>
    <property type="evidence" value="ECO:0007669"/>
    <property type="project" value="TreeGrafter"/>
</dbReference>
<gene>
    <name evidence="11" type="ORF">ONB1V03_LOCUS7018</name>
</gene>
<feature type="domain" description="Sodium/calcium exchanger membrane region" evidence="10">
    <location>
        <begin position="68"/>
        <end position="155"/>
    </location>
</feature>
<dbReference type="InterPro" id="IPR044880">
    <property type="entry name" value="NCX_ion-bd_dom_sf"/>
</dbReference>
<accession>A0A7R9QK30</accession>
<keyword evidence="4" id="KW-0813">Transport</keyword>
<dbReference type="GO" id="GO:0005886">
    <property type="term" value="C:plasma membrane"/>
    <property type="evidence" value="ECO:0007669"/>
    <property type="project" value="TreeGrafter"/>
</dbReference>
<keyword evidence="3" id="KW-0050">Antiport</keyword>
<dbReference type="InterPro" id="IPR004837">
    <property type="entry name" value="NaCa_Exmemb"/>
</dbReference>
<keyword evidence="6 8" id="KW-1133">Transmembrane helix</keyword>
<organism evidence="11">
    <name type="scientific">Oppiella nova</name>
    <dbReference type="NCBI Taxonomy" id="334625"/>
    <lineage>
        <taxon>Eukaryota</taxon>
        <taxon>Metazoa</taxon>
        <taxon>Ecdysozoa</taxon>
        <taxon>Arthropoda</taxon>
        <taxon>Chelicerata</taxon>
        <taxon>Arachnida</taxon>
        <taxon>Acari</taxon>
        <taxon>Acariformes</taxon>
        <taxon>Sarcoptiformes</taxon>
        <taxon>Oribatida</taxon>
        <taxon>Brachypylina</taxon>
        <taxon>Oppioidea</taxon>
        <taxon>Oppiidae</taxon>
        <taxon>Oppiella</taxon>
    </lineage>
</organism>
<keyword evidence="4" id="KW-0109">Calcium transport</keyword>
<comment type="subcellular location">
    <subcellularLocation>
        <location evidence="1">Membrane</location>
        <topology evidence="1">Multi-pass membrane protein</topology>
    </subcellularLocation>
</comment>
<proteinExistence type="inferred from homology"/>
<dbReference type="AlphaFoldDB" id="A0A7R9QK30"/>
<dbReference type="PANTHER" id="PTHR10846:SF70">
    <property type="entry name" value="ZYDECO, ISOFORM F"/>
    <property type="match status" value="1"/>
</dbReference>
<protein>
    <recommendedName>
        <fullName evidence="10">Sodium/calcium exchanger membrane region domain-containing protein</fullName>
    </recommendedName>
</protein>
<evidence type="ECO:0000256" key="9">
    <source>
        <dbReference type="SAM" id="SignalP"/>
    </source>
</evidence>
<feature type="chain" id="PRO_5036211891" description="Sodium/calcium exchanger membrane region domain-containing protein" evidence="9">
    <location>
        <begin position="19"/>
        <end position="407"/>
    </location>
</feature>
<keyword evidence="4" id="KW-0106">Calcium</keyword>
<evidence type="ECO:0000256" key="3">
    <source>
        <dbReference type="ARBA" id="ARBA00022449"/>
    </source>
</evidence>
<name>A0A7R9QK30_9ACAR</name>
<evidence type="ECO:0000256" key="2">
    <source>
        <dbReference type="ARBA" id="ARBA00005364"/>
    </source>
</evidence>
<evidence type="ECO:0000256" key="4">
    <source>
        <dbReference type="ARBA" id="ARBA00022568"/>
    </source>
</evidence>
<evidence type="ECO:0000256" key="1">
    <source>
        <dbReference type="ARBA" id="ARBA00004141"/>
    </source>
</evidence>
<dbReference type="GO" id="GO:0006874">
    <property type="term" value="P:intracellular calcium ion homeostasis"/>
    <property type="evidence" value="ECO:0007669"/>
    <property type="project" value="TreeGrafter"/>
</dbReference>
<dbReference type="Gene3D" id="1.20.1420.30">
    <property type="entry name" value="NCX, central ion-binding region"/>
    <property type="match status" value="1"/>
</dbReference>
<dbReference type="EMBL" id="CAJPVJ010003400">
    <property type="protein sequence ID" value="CAG2167515.1"/>
    <property type="molecule type" value="Genomic_DNA"/>
</dbReference>
<feature type="transmembrane region" description="Helical" evidence="8">
    <location>
        <begin position="137"/>
        <end position="155"/>
    </location>
</feature>
<dbReference type="EMBL" id="OC918225">
    <property type="protein sequence ID" value="CAD7648950.1"/>
    <property type="molecule type" value="Genomic_DNA"/>
</dbReference>
<dbReference type="Pfam" id="PF01699">
    <property type="entry name" value="Na_Ca_ex"/>
    <property type="match status" value="2"/>
</dbReference>
<feature type="signal peptide" evidence="9">
    <location>
        <begin position="1"/>
        <end position="18"/>
    </location>
</feature>
<dbReference type="GO" id="GO:0005262">
    <property type="term" value="F:calcium channel activity"/>
    <property type="evidence" value="ECO:0007669"/>
    <property type="project" value="TreeGrafter"/>
</dbReference>
<feature type="transmembrane region" description="Helical" evidence="8">
    <location>
        <begin position="274"/>
        <end position="292"/>
    </location>
</feature>
<dbReference type="Proteomes" id="UP000728032">
    <property type="component" value="Unassembled WGS sequence"/>
</dbReference>